<dbReference type="GO" id="GO:0005506">
    <property type="term" value="F:iron ion binding"/>
    <property type="evidence" value="ECO:0007669"/>
    <property type="project" value="InterPro"/>
</dbReference>
<dbReference type="PANTHER" id="PTHR46696">
    <property type="entry name" value="P450, PUTATIVE (EUROFUNG)-RELATED"/>
    <property type="match status" value="1"/>
</dbReference>
<dbReference type="SUPFAM" id="SSF48264">
    <property type="entry name" value="Cytochrome P450"/>
    <property type="match status" value="1"/>
</dbReference>
<keyword evidence="4" id="KW-0560">Oxidoreductase</keyword>
<sequence length="387" mass="41888">MTSSLCPFAAATHAVDLIHNHLRQDTGVHRDQLPDGSPVWVVGGYEAVANLLADHRMSAAKSDSTTKFRGQNLPRALDMNLLNIDGEQHRRVRQLATAAFAPEHHTAHKRVVADAAKRLVADLPATGELDLMSGLCEPLPPRVIGTLLGIPKDKLGQFQTAARPMFAVDTSKEGDAIQGALGSMLMLVADAIGDKRQHPGGDMLSGWIAARDGEDRLSEEELISLAFATIIGGFENVTALTALVIDEAVRFRSAETPVAVDAADSGSLPKLVREIIGDVAPVNYALRRFPLEDIEVNGITIPRGETVILSLRSANTDPSRGARPDLAFGRGRHYCIGASLAETEAVEALRYAFLRWPRLRPMKERSALALRRSWLTYSLAELSVYAG</sequence>
<dbReference type="Proteomes" id="UP000183407">
    <property type="component" value="Unassembled WGS sequence"/>
</dbReference>
<dbReference type="InterPro" id="IPR036396">
    <property type="entry name" value="Cyt_P450_sf"/>
</dbReference>
<dbReference type="AlphaFoldDB" id="A0A1H4JHT8"/>
<keyword evidence="6" id="KW-0503">Monooxygenase</keyword>
<dbReference type="InterPro" id="IPR002397">
    <property type="entry name" value="Cyt_P450_B"/>
</dbReference>
<dbReference type="OrthoDB" id="5500002at2"/>
<comment type="similarity">
    <text evidence="1">Belongs to the cytochrome P450 family.</text>
</comment>
<dbReference type="InterPro" id="IPR017972">
    <property type="entry name" value="Cyt_P450_CS"/>
</dbReference>
<evidence type="ECO:0000256" key="3">
    <source>
        <dbReference type="ARBA" id="ARBA00022723"/>
    </source>
</evidence>
<dbReference type="PRINTS" id="PR00359">
    <property type="entry name" value="BP450"/>
</dbReference>
<gene>
    <name evidence="7" type="ORF">SAMN04490220_0911</name>
</gene>
<evidence type="ECO:0008006" key="9">
    <source>
        <dbReference type="Google" id="ProtNLM"/>
    </source>
</evidence>
<protein>
    <recommendedName>
        <fullName evidence="9">Cytochrome P450</fullName>
    </recommendedName>
</protein>
<reference evidence="8" key="1">
    <citation type="submission" date="2016-10" db="EMBL/GenBank/DDBJ databases">
        <authorList>
            <person name="Varghese N."/>
        </authorList>
    </citation>
    <scope>NUCLEOTIDE SEQUENCE [LARGE SCALE GENOMIC DNA]</scope>
    <source>
        <strain evidence="8">DSM 44719</strain>
    </source>
</reference>
<evidence type="ECO:0000256" key="5">
    <source>
        <dbReference type="ARBA" id="ARBA00023004"/>
    </source>
</evidence>
<keyword evidence="2" id="KW-0349">Heme</keyword>
<evidence type="ECO:0000313" key="8">
    <source>
        <dbReference type="Proteomes" id="UP000183407"/>
    </source>
</evidence>
<dbReference type="Gene3D" id="1.10.630.10">
    <property type="entry name" value="Cytochrome P450"/>
    <property type="match status" value="1"/>
</dbReference>
<dbReference type="PANTHER" id="PTHR46696:SF1">
    <property type="entry name" value="CYTOCHROME P450 YJIB-RELATED"/>
    <property type="match status" value="1"/>
</dbReference>
<dbReference type="GO" id="GO:0004497">
    <property type="term" value="F:monooxygenase activity"/>
    <property type="evidence" value="ECO:0007669"/>
    <property type="project" value="UniProtKB-KW"/>
</dbReference>
<proteinExistence type="inferred from homology"/>
<evidence type="ECO:0000256" key="2">
    <source>
        <dbReference type="ARBA" id="ARBA00022617"/>
    </source>
</evidence>
<dbReference type="GO" id="GO:0020037">
    <property type="term" value="F:heme binding"/>
    <property type="evidence" value="ECO:0007669"/>
    <property type="project" value="InterPro"/>
</dbReference>
<dbReference type="GO" id="GO:0016705">
    <property type="term" value="F:oxidoreductase activity, acting on paired donors, with incorporation or reduction of molecular oxygen"/>
    <property type="evidence" value="ECO:0007669"/>
    <property type="project" value="InterPro"/>
</dbReference>
<keyword evidence="3" id="KW-0479">Metal-binding</keyword>
<dbReference type="EMBL" id="FNTL01000003">
    <property type="protein sequence ID" value="SEB45851.1"/>
    <property type="molecule type" value="Genomic_DNA"/>
</dbReference>
<evidence type="ECO:0000256" key="1">
    <source>
        <dbReference type="ARBA" id="ARBA00010617"/>
    </source>
</evidence>
<organism evidence="7 8">
    <name type="scientific">Rhodococcus jostii</name>
    <dbReference type="NCBI Taxonomy" id="132919"/>
    <lineage>
        <taxon>Bacteria</taxon>
        <taxon>Bacillati</taxon>
        <taxon>Actinomycetota</taxon>
        <taxon>Actinomycetes</taxon>
        <taxon>Mycobacteriales</taxon>
        <taxon>Nocardiaceae</taxon>
        <taxon>Rhodococcus</taxon>
    </lineage>
</organism>
<accession>A0A1H4JHT8</accession>
<name>A0A1H4JHT8_RHOJO</name>
<dbReference type="PROSITE" id="PS00086">
    <property type="entry name" value="CYTOCHROME_P450"/>
    <property type="match status" value="1"/>
</dbReference>
<evidence type="ECO:0000256" key="4">
    <source>
        <dbReference type="ARBA" id="ARBA00023002"/>
    </source>
</evidence>
<keyword evidence="5" id="KW-0408">Iron</keyword>
<evidence type="ECO:0000313" key="7">
    <source>
        <dbReference type="EMBL" id="SEB45851.1"/>
    </source>
</evidence>
<dbReference type="RefSeq" id="WP_073364936.1">
    <property type="nucleotide sequence ID" value="NZ_FNTL01000003.1"/>
</dbReference>
<evidence type="ECO:0000256" key="6">
    <source>
        <dbReference type="ARBA" id="ARBA00023033"/>
    </source>
</evidence>